<accession>A0ABS2PU49</accession>
<protein>
    <submittedName>
        <fullName evidence="2">Uncharacterized protein</fullName>
    </submittedName>
</protein>
<feature type="transmembrane region" description="Helical" evidence="1">
    <location>
        <begin position="120"/>
        <end position="142"/>
    </location>
</feature>
<keyword evidence="1" id="KW-0812">Transmembrane</keyword>
<comment type="caution">
    <text evidence="2">The sequence shown here is derived from an EMBL/GenBank/DDBJ whole genome shotgun (WGS) entry which is preliminary data.</text>
</comment>
<sequence length="221" mass="24584">MIFKDKSMFKTQLAFIAVSLVLDGLAILKALFSHDETGRLIAYLAVLVLTILLIGLIWGLPYTLKVQKGEKMKKLFDIQFDGDERVQEVGKKSYALGFVTCWFGLVLILVISRVVENLSIVQGLLADLFMLSLAVVSVYATLHDGHPLFQKNAKLISISCSLMGTFCLGLEIAELLSHKITLLSFFGRGGDFNMFVLAFCLLAQGLALVYQLRKNQKDEDE</sequence>
<dbReference type="RefSeq" id="WP_205010384.1">
    <property type="nucleotide sequence ID" value="NZ_JAFBEH010000050.1"/>
</dbReference>
<feature type="transmembrane region" description="Helical" evidence="1">
    <location>
        <begin position="40"/>
        <end position="64"/>
    </location>
</feature>
<feature type="transmembrane region" description="Helical" evidence="1">
    <location>
        <begin position="12"/>
        <end position="34"/>
    </location>
</feature>
<reference evidence="2 3" key="1">
    <citation type="submission" date="2021-01" db="EMBL/GenBank/DDBJ databases">
        <title>Genomic Encyclopedia of Type Strains, Phase IV (KMG-IV): sequencing the most valuable type-strain genomes for metagenomic binning, comparative biology and taxonomic classification.</title>
        <authorList>
            <person name="Goeker M."/>
        </authorList>
    </citation>
    <scope>NUCLEOTIDE SEQUENCE [LARGE SCALE GENOMIC DNA]</scope>
    <source>
        <strain evidence="2 3">DSM 27382</strain>
    </source>
</reference>
<gene>
    <name evidence="2" type="ORF">JOC28_001846</name>
</gene>
<dbReference type="EMBL" id="JAFBEH010000050">
    <property type="protein sequence ID" value="MBM7643535.1"/>
    <property type="molecule type" value="Genomic_DNA"/>
</dbReference>
<feature type="transmembrane region" description="Helical" evidence="1">
    <location>
        <begin position="94"/>
        <end position="114"/>
    </location>
</feature>
<keyword evidence="3" id="KW-1185">Reference proteome</keyword>
<evidence type="ECO:0000313" key="3">
    <source>
        <dbReference type="Proteomes" id="UP000697472"/>
    </source>
</evidence>
<keyword evidence="1" id="KW-1133">Transmembrane helix</keyword>
<name>A0ABS2PU49_9STRE</name>
<evidence type="ECO:0000256" key="1">
    <source>
        <dbReference type="SAM" id="Phobius"/>
    </source>
</evidence>
<keyword evidence="1" id="KW-0472">Membrane</keyword>
<evidence type="ECO:0000313" key="2">
    <source>
        <dbReference type="EMBL" id="MBM7643535.1"/>
    </source>
</evidence>
<feature type="transmembrane region" description="Helical" evidence="1">
    <location>
        <begin position="154"/>
        <end position="172"/>
    </location>
</feature>
<proteinExistence type="predicted"/>
<organism evidence="2 3">
    <name type="scientific">Streptococcus loxodontisalivarius</name>
    <dbReference type="NCBI Taxonomy" id="1349415"/>
    <lineage>
        <taxon>Bacteria</taxon>
        <taxon>Bacillati</taxon>
        <taxon>Bacillota</taxon>
        <taxon>Bacilli</taxon>
        <taxon>Lactobacillales</taxon>
        <taxon>Streptococcaceae</taxon>
        <taxon>Streptococcus</taxon>
    </lineage>
</organism>
<feature type="transmembrane region" description="Helical" evidence="1">
    <location>
        <begin position="192"/>
        <end position="212"/>
    </location>
</feature>
<dbReference type="Proteomes" id="UP000697472">
    <property type="component" value="Unassembled WGS sequence"/>
</dbReference>